<protein>
    <submittedName>
        <fullName evidence="1">Uncharacterized protein</fullName>
    </submittedName>
</protein>
<accession>A0AA36B7L4</accession>
<organism evidence="1 2">
    <name type="scientific">Octopus vulgaris</name>
    <name type="common">Common octopus</name>
    <dbReference type="NCBI Taxonomy" id="6645"/>
    <lineage>
        <taxon>Eukaryota</taxon>
        <taxon>Metazoa</taxon>
        <taxon>Spiralia</taxon>
        <taxon>Lophotrochozoa</taxon>
        <taxon>Mollusca</taxon>
        <taxon>Cephalopoda</taxon>
        <taxon>Coleoidea</taxon>
        <taxon>Octopodiformes</taxon>
        <taxon>Octopoda</taxon>
        <taxon>Incirrata</taxon>
        <taxon>Octopodidae</taxon>
        <taxon>Octopus</taxon>
    </lineage>
</organism>
<gene>
    <name evidence="1" type="ORF">OCTVUL_1B018329</name>
</gene>
<evidence type="ECO:0000313" key="2">
    <source>
        <dbReference type="Proteomes" id="UP001162480"/>
    </source>
</evidence>
<keyword evidence="2" id="KW-1185">Reference proteome</keyword>
<dbReference type="EMBL" id="OX597823">
    <property type="protein sequence ID" value="CAI9729346.1"/>
    <property type="molecule type" value="Genomic_DNA"/>
</dbReference>
<dbReference type="Proteomes" id="UP001162480">
    <property type="component" value="Chromosome 10"/>
</dbReference>
<evidence type="ECO:0000313" key="1">
    <source>
        <dbReference type="EMBL" id="CAI9729346.1"/>
    </source>
</evidence>
<dbReference type="AlphaFoldDB" id="A0AA36B7L4"/>
<name>A0AA36B7L4_OCTVU</name>
<proteinExistence type="predicted"/>
<sequence length="102" mass="11545">MCCHFLAIIWCCDSRVVEEMVKVVDDDDVDADMMVGREVKSKENSKGHRKRNSVTLLMTPFICDIGFNIPAGDHVMIIDEAQDIFLALIQDVYDNEITAVTH</sequence>
<reference evidence="1" key="1">
    <citation type="submission" date="2023-08" db="EMBL/GenBank/DDBJ databases">
        <authorList>
            <person name="Alioto T."/>
            <person name="Alioto T."/>
            <person name="Gomez Garrido J."/>
        </authorList>
    </citation>
    <scope>NUCLEOTIDE SEQUENCE</scope>
</reference>